<comment type="caution">
    <text evidence="2">The sequence shown here is derived from an EMBL/GenBank/DDBJ whole genome shotgun (WGS) entry which is preliminary data.</text>
</comment>
<feature type="signal peptide" evidence="1">
    <location>
        <begin position="1"/>
        <end position="19"/>
    </location>
</feature>
<organism evidence="2 3">
    <name type="scientific">Pseudidiomarina sediminum</name>
    <dbReference type="NCBI Taxonomy" id="431675"/>
    <lineage>
        <taxon>Bacteria</taxon>
        <taxon>Pseudomonadati</taxon>
        <taxon>Pseudomonadota</taxon>
        <taxon>Gammaproteobacteria</taxon>
        <taxon>Alteromonadales</taxon>
        <taxon>Idiomarinaceae</taxon>
        <taxon>Pseudidiomarina</taxon>
    </lineage>
</organism>
<dbReference type="AlphaFoldDB" id="A0A432Z8I7"/>
<protein>
    <submittedName>
        <fullName evidence="2">Uncharacterized protein</fullName>
    </submittedName>
</protein>
<evidence type="ECO:0000256" key="1">
    <source>
        <dbReference type="SAM" id="SignalP"/>
    </source>
</evidence>
<dbReference type="RefSeq" id="WP_026861976.1">
    <property type="nucleotide sequence ID" value="NZ_PIQE01000001.1"/>
</dbReference>
<sequence length="350" mass="37763">MQTKFIALFTLFFSSAAFSETAIVCQDCSTESAAESFAKSQANSLQCSEKPGADRVCQSESKVVTFVDYGSGQAYQYKVFHERSYPWEVHVERIPLSATREESFSLLMEFVKDSNSAIEEASTDFNQLLNKAHMSTVSANTSSGSGGICPENTALKVLTDPNTLDAIKTEASIAIGKQLLSTNNQLNFNPVKINNSYTLSFGGLSSSTAVDGDITTPVYIVTFDESERSSWRKDFLAYYVDILAFDAELLPVMRFTLLEESRVAGYQLKNLRGGDGVGSLSIDNACVKQAFEDAVNNQVLTPSTSDAAGSVGDGVPALSGSGWSFPTTSGCGTYTFEQGGLSSYTFRVCN</sequence>
<evidence type="ECO:0000313" key="2">
    <source>
        <dbReference type="EMBL" id="RUO74160.1"/>
    </source>
</evidence>
<evidence type="ECO:0000313" key="3">
    <source>
        <dbReference type="Proteomes" id="UP000287022"/>
    </source>
</evidence>
<keyword evidence="3" id="KW-1185">Reference proteome</keyword>
<name>A0A432Z8I7_9GAMM</name>
<gene>
    <name evidence="2" type="ORF">CWI80_02055</name>
</gene>
<reference evidence="3" key="1">
    <citation type="journal article" date="2018" name="Front. Microbiol.">
        <title>Genome-Based Analysis Reveals the Taxonomy and Diversity of the Family Idiomarinaceae.</title>
        <authorList>
            <person name="Liu Y."/>
            <person name="Lai Q."/>
            <person name="Shao Z."/>
        </authorList>
    </citation>
    <scope>NUCLEOTIDE SEQUENCE [LARGE SCALE GENOMIC DNA]</scope>
    <source>
        <strain evidence="3">c121</strain>
    </source>
</reference>
<dbReference type="Proteomes" id="UP000287022">
    <property type="component" value="Unassembled WGS sequence"/>
</dbReference>
<accession>A0A432Z8I7</accession>
<keyword evidence="1" id="KW-0732">Signal</keyword>
<dbReference type="EMBL" id="PIQE01000001">
    <property type="protein sequence ID" value="RUO74160.1"/>
    <property type="molecule type" value="Genomic_DNA"/>
</dbReference>
<dbReference type="STRING" id="1122124.GCA_000423165_00988"/>
<feature type="chain" id="PRO_5019042224" evidence="1">
    <location>
        <begin position="20"/>
        <end position="350"/>
    </location>
</feature>
<proteinExistence type="predicted"/>